<dbReference type="AlphaFoldDB" id="A0A2U2N771"/>
<feature type="transmembrane region" description="Helical" evidence="8">
    <location>
        <begin position="99"/>
        <end position="128"/>
    </location>
</feature>
<keyword evidence="7" id="KW-0813">Transport</keyword>
<evidence type="ECO:0000256" key="6">
    <source>
        <dbReference type="ARBA" id="ARBA00023136"/>
    </source>
</evidence>
<evidence type="ECO:0000256" key="3">
    <source>
        <dbReference type="ARBA" id="ARBA00022519"/>
    </source>
</evidence>
<name>A0A2U2N771_9GAMM</name>
<sequence>MDMNEILGFLLLLALLTGIFIGFPIAFTLICLTVIFGYIGLGDLVFNLMVFQAWGVMREETLAAVPLFVFMGYVLEQAGMMERLFKGFQYILARVNGALYLGVLFTSTLFATATGIIGASVTLIGMLAGPVMRESKYDPALSAGAITAGGTLGILIPPSVLLVVLGPVMGVSIPKLFAATIIPGLLIAGLFTVYVMVRSYVNPAVGPALPKDKHPSDYRAALREFLVGMLPLLALIGASLGSILAGIATPTEGAGMGAAGALILATAYGRLSRFLLKVSLFKSMLVSSMIMFLLMASNMYGAVFNRLGTGPLIAETLVSLNLSPIVMLVALMVIIFLLGWPLEWAPIIFIFLPIFLPVIAASNLDLLWVATLVAVNLQTAFLSPPVAMAAYYLKAVVPDWSLTEIYSGMLQFVALQIVALALVVTFPSLALWLPGVLF</sequence>
<feature type="transmembrane region" description="Helical" evidence="8">
    <location>
        <begin position="316"/>
        <end position="338"/>
    </location>
</feature>
<feature type="transmembrane region" description="Helical" evidence="8">
    <location>
        <begin position="12"/>
        <end position="41"/>
    </location>
</feature>
<evidence type="ECO:0000313" key="11">
    <source>
        <dbReference type="Proteomes" id="UP000245474"/>
    </source>
</evidence>
<comment type="function">
    <text evidence="7">Part of the tripartite ATP-independent periplasmic (TRAP) transport system.</text>
</comment>
<evidence type="ECO:0000256" key="1">
    <source>
        <dbReference type="ARBA" id="ARBA00004429"/>
    </source>
</evidence>
<feature type="domain" description="TRAP C4-dicarboxylate transport system permease DctM subunit" evidence="9">
    <location>
        <begin position="13"/>
        <end position="428"/>
    </location>
</feature>
<dbReference type="OrthoDB" id="9796052at2"/>
<feature type="transmembrane region" description="Helical" evidence="8">
    <location>
        <begin position="254"/>
        <end position="271"/>
    </location>
</feature>
<organism evidence="10 11">
    <name type="scientific">Sediminicurvatus halobius</name>
    <dbReference type="NCBI Taxonomy" id="2182432"/>
    <lineage>
        <taxon>Bacteria</taxon>
        <taxon>Pseudomonadati</taxon>
        <taxon>Pseudomonadota</taxon>
        <taxon>Gammaproteobacteria</taxon>
        <taxon>Chromatiales</taxon>
        <taxon>Ectothiorhodospiraceae</taxon>
        <taxon>Sediminicurvatus</taxon>
    </lineage>
</organism>
<feature type="transmembrane region" description="Helical" evidence="8">
    <location>
        <begin position="176"/>
        <end position="197"/>
    </location>
</feature>
<feature type="transmembrane region" description="Helical" evidence="8">
    <location>
        <begin position="61"/>
        <end position="78"/>
    </location>
</feature>
<keyword evidence="11" id="KW-1185">Reference proteome</keyword>
<dbReference type="InterPro" id="IPR010656">
    <property type="entry name" value="DctM"/>
</dbReference>
<feature type="transmembrane region" description="Helical" evidence="8">
    <location>
        <begin position="283"/>
        <end position="304"/>
    </location>
</feature>
<evidence type="ECO:0000256" key="2">
    <source>
        <dbReference type="ARBA" id="ARBA00022475"/>
    </source>
</evidence>
<dbReference type="GO" id="GO:0005886">
    <property type="term" value="C:plasma membrane"/>
    <property type="evidence" value="ECO:0007669"/>
    <property type="project" value="UniProtKB-SubCell"/>
</dbReference>
<feature type="transmembrane region" description="Helical" evidence="8">
    <location>
        <begin position="140"/>
        <end position="164"/>
    </location>
</feature>
<protein>
    <submittedName>
        <fullName evidence="10">C4-dicarboxylate ABC transporter</fullName>
    </submittedName>
</protein>
<dbReference type="Proteomes" id="UP000245474">
    <property type="component" value="Unassembled WGS sequence"/>
</dbReference>
<dbReference type="GO" id="GO:0022857">
    <property type="term" value="F:transmembrane transporter activity"/>
    <property type="evidence" value="ECO:0007669"/>
    <property type="project" value="UniProtKB-UniRule"/>
</dbReference>
<evidence type="ECO:0000256" key="7">
    <source>
        <dbReference type="RuleBase" id="RU369079"/>
    </source>
</evidence>
<evidence type="ECO:0000259" key="9">
    <source>
        <dbReference type="Pfam" id="PF06808"/>
    </source>
</evidence>
<keyword evidence="6 8" id="KW-0472">Membrane</keyword>
<dbReference type="EMBL" id="QFFI01000004">
    <property type="protein sequence ID" value="PWG64942.1"/>
    <property type="molecule type" value="Genomic_DNA"/>
</dbReference>
<keyword evidence="3 7" id="KW-0997">Cell inner membrane</keyword>
<dbReference type="PANTHER" id="PTHR33362:SF7">
    <property type="entry name" value="SLL1103 PROTEIN"/>
    <property type="match status" value="1"/>
</dbReference>
<keyword evidence="4 8" id="KW-0812">Transmembrane</keyword>
<proteinExistence type="predicted"/>
<dbReference type="Pfam" id="PF06808">
    <property type="entry name" value="DctM"/>
    <property type="match status" value="1"/>
</dbReference>
<evidence type="ECO:0000256" key="4">
    <source>
        <dbReference type="ARBA" id="ARBA00022692"/>
    </source>
</evidence>
<evidence type="ECO:0000313" key="10">
    <source>
        <dbReference type="EMBL" id="PWG64942.1"/>
    </source>
</evidence>
<keyword evidence="5 8" id="KW-1133">Transmembrane helix</keyword>
<reference evidence="10 11" key="1">
    <citation type="submission" date="2018-05" db="EMBL/GenBank/DDBJ databases">
        <title>Spiribacter halobius sp. nov., a moderately halophilic bacterium isolated from marine solar saltern.</title>
        <authorList>
            <person name="Zheng W.-S."/>
            <person name="Lu D.-C."/>
            <person name="Du Z.-J."/>
        </authorList>
    </citation>
    <scope>NUCLEOTIDE SEQUENCE [LARGE SCALE GENOMIC DNA]</scope>
    <source>
        <strain evidence="10 11">E85</strain>
    </source>
</reference>
<dbReference type="InterPro" id="IPR004681">
    <property type="entry name" value="TRAP_DctM"/>
</dbReference>
<feature type="transmembrane region" description="Helical" evidence="8">
    <location>
        <begin position="225"/>
        <end position="247"/>
    </location>
</feature>
<gene>
    <name evidence="10" type="ORF">DEM34_03870</name>
</gene>
<comment type="caution">
    <text evidence="10">The sequence shown here is derived from an EMBL/GenBank/DDBJ whole genome shotgun (WGS) entry which is preliminary data.</text>
</comment>
<comment type="subcellular location">
    <subcellularLocation>
        <location evidence="1 7">Cell inner membrane</location>
        <topology evidence="1 7">Multi-pass membrane protein</topology>
    </subcellularLocation>
</comment>
<keyword evidence="2" id="KW-1003">Cell membrane</keyword>
<evidence type="ECO:0000256" key="8">
    <source>
        <dbReference type="SAM" id="Phobius"/>
    </source>
</evidence>
<dbReference type="RefSeq" id="WP_109676447.1">
    <property type="nucleotide sequence ID" value="NZ_CP086615.1"/>
</dbReference>
<feature type="transmembrane region" description="Helical" evidence="8">
    <location>
        <begin position="344"/>
        <end position="361"/>
    </location>
</feature>
<accession>A0A2U2N771</accession>
<feature type="transmembrane region" description="Helical" evidence="8">
    <location>
        <begin position="413"/>
        <end position="433"/>
    </location>
</feature>
<evidence type="ECO:0000256" key="5">
    <source>
        <dbReference type="ARBA" id="ARBA00022989"/>
    </source>
</evidence>
<dbReference type="PANTHER" id="PTHR33362">
    <property type="entry name" value="SIALIC ACID TRAP TRANSPORTER PERMEASE PROTEIN SIAT-RELATED"/>
    <property type="match status" value="1"/>
</dbReference>